<evidence type="ECO:0000313" key="2">
    <source>
        <dbReference type="Proteomes" id="UP000218327"/>
    </source>
</evidence>
<name>A0A2A5B1H8_9GAMM</name>
<protein>
    <submittedName>
        <fullName evidence="1">Uncharacterized protein</fullName>
    </submittedName>
</protein>
<accession>A0A2A5B1H8</accession>
<dbReference type="AlphaFoldDB" id="A0A2A5B1H8"/>
<reference evidence="2" key="1">
    <citation type="submission" date="2017-08" db="EMBL/GenBank/DDBJ databases">
        <title>A dynamic microbial community with high functional redundancy inhabits the cold, oxic subseafloor aquifer.</title>
        <authorList>
            <person name="Tully B.J."/>
            <person name="Wheat C.G."/>
            <person name="Glazer B.T."/>
            <person name="Huber J.A."/>
        </authorList>
    </citation>
    <scope>NUCLEOTIDE SEQUENCE [LARGE SCALE GENOMIC DNA]</scope>
</reference>
<organism evidence="1 2">
    <name type="scientific">SAR86 cluster bacterium</name>
    <dbReference type="NCBI Taxonomy" id="2030880"/>
    <lineage>
        <taxon>Bacteria</taxon>
        <taxon>Pseudomonadati</taxon>
        <taxon>Pseudomonadota</taxon>
        <taxon>Gammaproteobacteria</taxon>
        <taxon>SAR86 cluster</taxon>
    </lineage>
</organism>
<sequence length="130" mass="14344">MAAIIARGITLPQTVYSGNTASSPRKSVKHQLKSTNIKQIKRTFQLSGSAHNIKHLVRGRVSQKCVRHGCRAQAPMDGISAASEKHVPVPKAEKDTEFSIAIAGKGTRHSVFTKRRLKKIDMRYIIKTAI</sequence>
<gene>
    <name evidence="1" type="ORF">COA96_07925</name>
</gene>
<dbReference type="EMBL" id="NVVJ01000019">
    <property type="protein sequence ID" value="PCJ25220.1"/>
    <property type="molecule type" value="Genomic_DNA"/>
</dbReference>
<evidence type="ECO:0000313" key="1">
    <source>
        <dbReference type="EMBL" id="PCJ25220.1"/>
    </source>
</evidence>
<dbReference type="Proteomes" id="UP000218327">
    <property type="component" value="Unassembled WGS sequence"/>
</dbReference>
<proteinExistence type="predicted"/>
<comment type="caution">
    <text evidence="1">The sequence shown here is derived from an EMBL/GenBank/DDBJ whole genome shotgun (WGS) entry which is preliminary data.</text>
</comment>